<dbReference type="AlphaFoldDB" id="A0A225MR13"/>
<sequence length="369" mass="40957">MSTLSSDSLAGLSALIYEAAHDTGQWARACESIRQAFDCKAASLLIKQDGRFDRIHGDCDQYYSDLYWNDLMRFDPLQAGPAQNPRCSVYTDQSVLDKPDFLRSVIYNEWFAPQDMQGVLLLKVFDQQGVNTIFTLNRGTGQTDFNGHDIDTMASLQPVLQHAVRIRQHLARLRLDAHSSAFDQMHIAHLIVNRQRHVLHMNATADRLFSTAAMPVLVVQKRLDVRDSRDGNVLDDLISRACAAPGQARLPTGELVLHTERGPALVLSVYPLMDAMEYGLNAQYAASIVIRTMGIDGACDAQARLQNLFDLSAKEAELAMLLLTGCSLQEAAEQRAVRITTLRSQLASLFRKTGTARQGQLVALLARLC</sequence>
<name>A0A225MR13_9BURK</name>
<dbReference type="Gene3D" id="1.10.10.10">
    <property type="entry name" value="Winged helix-like DNA-binding domain superfamily/Winged helix DNA-binding domain"/>
    <property type="match status" value="1"/>
</dbReference>
<dbReference type="InterPro" id="IPR036388">
    <property type="entry name" value="WH-like_DNA-bd_sf"/>
</dbReference>
<dbReference type="Proteomes" id="UP000214603">
    <property type="component" value="Unassembled WGS sequence"/>
</dbReference>
<reference evidence="3" key="1">
    <citation type="submission" date="2017-06" db="EMBL/GenBank/DDBJ databases">
        <title>Herbaspirillum phytohormonus sp. nov., isolated from the root nodule of Robinia pseudoacacia in lead-zinc mine.</title>
        <authorList>
            <person name="Fan M."/>
            <person name="Lin Y."/>
        </authorList>
    </citation>
    <scope>NUCLEOTIDE SEQUENCE [LARGE SCALE GENOMIC DNA]</scope>
    <source>
        <strain evidence="3">SC-089</strain>
    </source>
</reference>
<organism evidence="2 3">
    <name type="scientific">Candidimonas nitroreducens</name>
    <dbReference type="NCBI Taxonomy" id="683354"/>
    <lineage>
        <taxon>Bacteria</taxon>
        <taxon>Pseudomonadati</taxon>
        <taxon>Pseudomonadota</taxon>
        <taxon>Betaproteobacteria</taxon>
        <taxon>Burkholderiales</taxon>
        <taxon>Alcaligenaceae</taxon>
        <taxon>Candidimonas</taxon>
    </lineage>
</organism>
<dbReference type="InterPro" id="IPR000792">
    <property type="entry name" value="Tscrpt_reg_LuxR_C"/>
</dbReference>
<gene>
    <name evidence="2" type="ORF">CEY11_08730</name>
</gene>
<evidence type="ECO:0000313" key="3">
    <source>
        <dbReference type="Proteomes" id="UP000214603"/>
    </source>
</evidence>
<dbReference type="SUPFAM" id="SSF46894">
    <property type="entry name" value="C-terminal effector domain of the bipartite response regulators"/>
    <property type="match status" value="1"/>
</dbReference>
<evidence type="ECO:0000259" key="1">
    <source>
        <dbReference type="SMART" id="SM00421"/>
    </source>
</evidence>
<dbReference type="GO" id="GO:0003677">
    <property type="term" value="F:DNA binding"/>
    <property type="evidence" value="ECO:0007669"/>
    <property type="project" value="InterPro"/>
</dbReference>
<protein>
    <recommendedName>
        <fullName evidence="1">HTH luxR-type domain-containing protein</fullName>
    </recommendedName>
</protein>
<keyword evidence="3" id="KW-1185">Reference proteome</keyword>
<evidence type="ECO:0000313" key="2">
    <source>
        <dbReference type="EMBL" id="OWT61901.1"/>
    </source>
</evidence>
<dbReference type="GO" id="GO:0006355">
    <property type="term" value="P:regulation of DNA-templated transcription"/>
    <property type="evidence" value="ECO:0007669"/>
    <property type="project" value="InterPro"/>
</dbReference>
<dbReference type="InterPro" id="IPR016032">
    <property type="entry name" value="Sig_transdc_resp-reg_C-effctor"/>
</dbReference>
<dbReference type="EMBL" id="NJIH01000004">
    <property type="protein sequence ID" value="OWT61901.1"/>
    <property type="molecule type" value="Genomic_DNA"/>
</dbReference>
<feature type="domain" description="HTH luxR-type" evidence="1">
    <location>
        <begin position="308"/>
        <end position="365"/>
    </location>
</feature>
<dbReference type="RefSeq" id="WP_088602987.1">
    <property type="nucleotide sequence ID" value="NZ_NJIH01000004.1"/>
</dbReference>
<comment type="caution">
    <text evidence="2">The sequence shown here is derived from an EMBL/GenBank/DDBJ whole genome shotgun (WGS) entry which is preliminary data.</text>
</comment>
<proteinExistence type="predicted"/>
<dbReference type="SMART" id="SM00421">
    <property type="entry name" value="HTH_LUXR"/>
    <property type="match status" value="1"/>
</dbReference>
<accession>A0A225MR13</accession>
<dbReference type="OrthoDB" id="5497412at2"/>